<evidence type="ECO:0000313" key="3">
    <source>
        <dbReference type="Proteomes" id="UP001595886"/>
    </source>
</evidence>
<organism evidence="2 3">
    <name type="scientific">Dokdonella ginsengisoli</name>
    <dbReference type="NCBI Taxonomy" id="363846"/>
    <lineage>
        <taxon>Bacteria</taxon>
        <taxon>Pseudomonadati</taxon>
        <taxon>Pseudomonadota</taxon>
        <taxon>Gammaproteobacteria</taxon>
        <taxon>Lysobacterales</taxon>
        <taxon>Rhodanobacteraceae</taxon>
        <taxon>Dokdonella</taxon>
    </lineage>
</organism>
<dbReference type="Proteomes" id="UP001595886">
    <property type="component" value="Unassembled WGS sequence"/>
</dbReference>
<sequence length="257" mass="27465">MSEPGDETLRAWLLHRLPDEASAALEERLLLDEAFGVRLRAVETDLFDDYARGLLDPAQRAAVERWLLATPADRERLRAERALSAAASARPASPTAAPARRMRRRRTAWLGFASAAALLLALCLPLRQSGVQRPAAPSIAAVQTITLLADLSRSAGDATGIAVRLPAANAAVRLQAETASVEPASPATPARYVLRIRAPARDVFEAHGLVARTEGAYRFVEATLPPATLAAGDYRVSLAAEGDGAAAQEWTLHVRAE</sequence>
<comment type="caution">
    <text evidence="2">The sequence shown here is derived from an EMBL/GenBank/DDBJ whole genome shotgun (WGS) entry which is preliminary data.</text>
</comment>
<name>A0ABV9QV66_9GAMM</name>
<gene>
    <name evidence="2" type="ORF">ACFO6Q_11325</name>
</gene>
<reference evidence="3" key="1">
    <citation type="journal article" date="2019" name="Int. J. Syst. Evol. Microbiol.">
        <title>The Global Catalogue of Microorganisms (GCM) 10K type strain sequencing project: providing services to taxonomists for standard genome sequencing and annotation.</title>
        <authorList>
            <consortium name="The Broad Institute Genomics Platform"/>
            <consortium name="The Broad Institute Genome Sequencing Center for Infectious Disease"/>
            <person name="Wu L."/>
            <person name="Ma J."/>
        </authorList>
    </citation>
    <scope>NUCLEOTIDE SEQUENCE [LARGE SCALE GENOMIC DNA]</scope>
    <source>
        <strain evidence="3">CCUG 30340</strain>
    </source>
</reference>
<keyword evidence="1" id="KW-1133">Transmembrane helix</keyword>
<keyword evidence="3" id="KW-1185">Reference proteome</keyword>
<feature type="transmembrane region" description="Helical" evidence="1">
    <location>
        <begin position="108"/>
        <end position="127"/>
    </location>
</feature>
<evidence type="ECO:0008006" key="4">
    <source>
        <dbReference type="Google" id="ProtNLM"/>
    </source>
</evidence>
<dbReference type="RefSeq" id="WP_380021059.1">
    <property type="nucleotide sequence ID" value="NZ_JBHSHD010000008.1"/>
</dbReference>
<evidence type="ECO:0000256" key="1">
    <source>
        <dbReference type="SAM" id="Phobius"/>
    </source>
</evidence>
<dbReference type="EMBL" id="JBHSHD010000008">
    <property type="protein sequence ID" value="MFC4820920.1"/>
    <property type="molecule type" value="Genomic_DNA"/>
</dbReference>
<evidence type="ECO:0000313" key="2">
    <source>
        <dbReference type="EMBL" id="MFC4820920.1"/>
    </source>
</evidence>
<proteinExistence type="predicted"/>
<keyword evidence="1" id="KW-0472">Membrane</keyword>
<protein>
    <recommendedName>
        <fullName evidence="4">Anti-sigma factor</fullName>
    </recommendedName>
</protein>
<accession>A0ABV9QV66</accession>
<keyword evidence="1" id="KW-0812">Transmembrane</keyword>